<evidence type="ECO:0000256" key="1">
    <source>
        <dbReference type="SAM" id="MobiDB-lite"/>
    </source>
</evidence>
<dbReference type="EMBL" id="JBEPME010000001">
    <property type="protein sequence ID" value="MET3654999.1"/>
    <property type="molecule type" value="Genomic_DNA"/>
</dbReference>
<feature type="region of interest" description="Disordered" evidence="1">
    <location>
        <begin position="1"/>
        <end position="82"/>
    </location>
</feature>
<accession>A0ABV2K1Q3</accession>
<proteinExistence type="predicted"/>
<evidence type="ECO:0000313" key="2">
    <source>
        <dbReference type="EMBL" id="MET3654999.1"/>
    </source>
</evidence>
<evidence type="ECO:0000313" key="3">
    <source>
        <dbReference type="Proteomes" id="UP001549104"/>
    </source>
</evidence>
<sequence length="82" mass="9698">MTNKKVFTERDRKDAEGPYMDNPENLRTDKESIYDMHEDMKTVDSIPLEDLKLEEREEKHHHDSKSNSSSEEKFRGSGLKKQ</sequence>
<feature type="compositionally biased region" description="Basic and acidic residues" evidence="1">
    <location>
        <begin position="24"/>
        <end position="42"/>
    </location>
</feature>
<gene>
    <name evidence="2" type="ORF">ABIC55_000083</name>
</gene>
<feature type="compositionally biased region" description="Basic and acidic residues" evidence="1">
    <location>
        <begin position="49"/>
        <end position="75"/>
    </location>
</feature>
<dbReference type="Proteomes" id="UP001549104">
    <property type="component" value="Unassembled WGS sequence"/>
</dbReference>
<name>A0ABV2K1Q3_SPOPS</name>
<keyword evidence="3" id="KW-1185">Reference proteome</keyword>
<protein>
    <submittedName>
        <fullName evidence="2">Uncharacterized protein</fullName>
    </submittedName>
</protein>
<feature type="compositionally biased region" description="Basic and acidic residues" evidence="1">
    <location>
        <begin position="1"/>
        <end position="16"/>
    </location>
</feature>
<organism evidence="2 3">
    <name type="scientific">Sporosarcina psychrophila</name>
    <name type="common">Bacillus psychrophilus</name>
    <dbReference type="NCBI Taxonomy" id="1476"/>
    <lineage>
        <taxon>Bacteria</taxon>
        <taxon>Bacillati</taxon>
        <taxon>Bacillota</taxon>
        <taxon>Bacilli</taxon>
        <taxon>Bacillales</taxon>
        <taxon>Caryophanaceae</taxon>
        <taxon>Sporosarcina</taxon>
    </lineage>
</organism>
<dbReference type="RefSeq" id="WP_067213645.1">
    <property type="nucleotide sequence ID" value="NZ_CP014616.1"/>
</dbReference>
<reference evidence="2 3" key="1">
    <citation type="submission" date="2024-06" db="EMBL/GenBank/DDBJ databases">
        <title>Sorghum-associated microbial communities from plants grown in Nebraska, USA.</title>
        <authorList>
            <person name="Schachtman D."/>
        </authorList>
    </citation>
    <scope>NUCLEOTIDE SEQUENCE [LARGE SCALE GENOMIC DNA]</scope>
    <source>
        <strain evidence="2 3">1288</strain>
    </source>
</reference>
<comment type="caution">
    <text evidence="2">The sequence shown here is derived from an EMBL/GenBank/DDBJ whole genome shotgun (WGS) entry which is preliminary data.</text>
</comment>